<evidence type="ECO:0000256" key="4">
    <source>
        <dbReference type="ARBA" id="ARBA00023136"/>
    </source>
</evidence>
<dbReference type="PROSITE" id="PS50076">
    <property type="entry name" value="DNAJ_2"/>
    <property type="match status" value="1"/>
</dbReference>
<gene>
    <name evidence="9" type="ORF">C882_0115</name>
</gene>
<dbReference type="Gene3D" id="1.10.287.110">
    <property type="entry name" value="DnaJ domain"/>
    <property type="match status" value="1"/>
</dbReference>
<dbReference type="InterPro" id="IPR036869">
    <property type="entry name" value="J_dom_sf"/>
</dbReference>
<protein>
    <recommendedName>
        <fullName evidence="8">J domain-containing protein</fullName>
    </recommendedName>
</protein>
<comment type="similarity">
    <text evidence="5">Belongs to the TIM14 family.</text>
</comment>
<dbReference type="EMBL" id="ANHY01000010">
    <property type="protein sequence ID" value="EKV30034.1"/>
    <property type="molecule type" value="Genomic_DNA"/>
</dbReference>
<dbReference type="PANTHER" id="PTHR12763">
    <property type="match status" value="1"/>
</dbReference>
<name>K9GZ23_9PROT</name>
<dbReference type="CDD" id="cd06257">
    <property type="entry name" value="DnaJ"/>
    <property type="match status" value="1"/>
</dbReference>
<feature type="transmembrane region" description="Helical" evidence="7">
    <location>
        <begin position="6"/>
        <end position="23"/>
    </location>
</feature>
<feature type="compositionally biased region" description="Basic and acidic residues" evidence="6">
    <location>
        <begin position="194"/>
        <end position="204"/>
    </location>
</feature>
<dbReference type="SUPFAM" id="SSF46565">
    <property type="entry name" value="Chaperone J-domain"/>
    <property type="match status" value="1"/>
</dbReference>
<dbReference type="FunFam" id="1.10.287.110:FF:000001">
    <property type="entry name" value="Import inner membrane translocase subunit tim14"/>
    <property type="match status" value="1"/>
</dbReference>
<dbReference type="RefSeq" id="WP_009540775.1">
    <property type="nucleotide sequence ID" value="NZ_ANHY01000010.1"/>
</dbReference>
<feature type="region of interest" description="Disordered" evidence="6">
    <location>
        <begin position="194"/>
        <end position="214"/>
    </location>
</feature>
<evidence type="ECO:0000256" key="3">
    <source>
        <dbReference type="ARBA" id="ARBA00022989"/>
    </source>
</evidence>
<keyword evidence="4 7" id="KW-0472">Membrane</keyword>
<evidence type="ECO:0000313" key="10">
    <source>
        <dbReference type="Proteomes" id="UP000009881"/>
    </source>
</evidence>
<reference evidence="9 10" key="1">
    <citation type="journal article" date="2013" name="Genome Announc.">
        <title>Draft Genome Sequence of an Alphaproteobacterium, Caenispirillum salinarum AK4(T), Isolated from a Solar Saltern.</title>
        <authorList>
            <person name="Khatri I."/>
            <person name="Singh A."/>
            <person name="Korpole S."/>
            <person name="Pinnaka A.K."/>
            <person name="Subramanian S."/>
        </authorList>
    </citation>
    <scope>NUCLEOTIDE SEQUENCE [LARGE SCALE GENOMIC DNA]</scope>
    <source>
        <strain evidence="9 10">AK4</strain>
    </source>
</reference>
<keyword evidence="3 7" id="KW-1133">Transmembrane helix</keyword>
<dbReference type="Pfam" id="PF00226">
    <property type="entry name" value="DnaJ"/>
    <property type="match status" value="1"/>
</dbReference>
<evidence type="ECO:0000256" key="5">
    <source>
        <dbReference type="ARBA" id="ARBA00038105"/>
    </source>
</evidence>
<keyword evidence="2 7" id="KW-0812">Transmembrane</keyword>
<accession>K9GZ23</accession>
<feature type="transmembrane region" description="Helical" evidence="7">
    <location>
        <begin position="35"/>
        <end position="52"/>
    </location>
</feature>
<keyword evidence="10" id="KW-1185">Reference proteome</keyword>
<evidence type="ECO:0000259" key="8">
    <source>
        <dbReference type="PROSITE" id="PS50076"/>
    </source>
</evidence>
<dbReference type="InterPro" id="IPR001623">
    <property type="entry name" value="DnaJ_domain"/>
</dbReference>
<dbReference type="PANTHER" id="PTHR12763:SF28">
    <property type="entry name" value="GEO10507P1-RELATED"/>
    <property type="match status" value="1"/>
</dbReference>
<dbReference type="Proteomes" id="UP000009881">
    <property type="component" value="Unassembled WGS sequence"/>
</dbReference>
<proteinExistence type="inferred from homology"/>
<dbReference type="GO" id="GO:0016020">
    <property type="term" value="C:membrane"/>
    <property type="evidence" value="ECO:0007669"/>
    <property type="project" value="UniProtKB-SubCell"/>
</dbReference>
<evidence type="ECO:0000256" key="2">
    <source>
        <dbReference type="ARBA" id="ARBA00022692"/>
    </source>
</evidence>
<dbReference type="AlphaFoldDB" id="K9GZ23"/>
<comment type="caution">
    <text evidence="9">The sequence shown here is derived from an EMBL/GenBank/DDBJ whole genome shotgun (WGS) entry which is preliminary data.</text>
</comment>
<dbReference type="eggNOG" id="COG2214">
    <property type="taxonomic scope" value="Bacteria"/>
</dbReference>
<feature type="domain" description="J" evidence="8">
    <location>
        <begin position="220"/>
        <end position="271"/>
    </location>
</feature>
<evidence type="ECO:0000313" key="9">
    <source>
        <dbReference type="EMBL" id="EKV30034.1"/>
    </source>
</evidence>
<dbReference type="STRING" id="1238182.C882_0115"/>
<sequence length="271" mass="28625">MLLGAVILGVGLIVAFMLIGQWFVNASPAQVAKGLKRAGVVLVLMVIVGLAATGRLGWALAALAGMAPWAGRIFRLLMMGQIMRRMGLFGGPSGFHTPGSGSGGFGFGMPGGGQGRQTGPGTSEVATDHLRMTLHHASGQMSGEVLTGPFAGRQLDDLDPVERLDLWRQVRGDPDSARVYEAWLDRHDPDWRDRAEAAGHHGGGDRSAAGSADGAMTRAEALRILELEEGATADEIKRAYRRVMASAHPDHGGSSWMAAKVNEAKRVLLGD</sequence>
<evidence type="ECO:0000256" key="6">
    <source>
        <dbReference type="SAM" id="MobiDB-lite"/>
    </source>
</evidence>
<comment type="subcellular location">
    <subcellularLocation>
        <location evidence="1">Membrane</location>
        <topology evidence="1">Single-pass membrane protein</topology>
    </subcellularLocation>
</comment>
<evidence type="ECO:0000256" key="7">
    <source>
        <dbReference type="SAM" id="Phobius"/>
    </source>
</evidence>
<organism evidence="9 10">
    <name type="scientific">Caenispirillum salinarum AK4</name>
    <dbReference type="NCBI Taxonomy" id="1238182"/>
    <lineage>
        <taxon>Bacteria</taxon>
        <taxon>Pseudomonadati</taxon>
        <taxon>Pseudomonadota</taxon>
        <taxon>Alphaproteobacteria</taxon>
        <taxon>Rhodospirillales</taxon>
        <taxon>Novispirillaceae</taxon>
        <taxon>Caenispirillum</taxon>
    </lineage>
</organism>
<evidence type="ECO:0000256" key="1">
    <source>
        <dbReference type="ARBA" id="ARBA00004167"/>
    </source>
</evidence>
<dbReference type="OrthoDB" id="9811070at2"/>